<reference evidence="2" key="1">
    <citation type="submission" date="2018-02" db="EMBL/GenBank/DDBJ databases">
        <title>Rhizophora mucronata_Transcriptome.</title>
        <authorList>
            <person name="Meera S.P."/>
            <person name="Sreeshan A."/>
            <person name="Augustine A."/>
        </authorList>
    </citation>
    <scope>NUCLEOTIDE SEQUENCE</scope>
    <source>
        <tissue evidence="2">Leaf</tissue>
    </source>
</reference>
<evidence type="ECO:0000256" key="1">
    <source>
        <dbReference type="SAM" id="MobiDB-lite"/>
    </source>
</evidence>
<accession>A0A2P2QPH3</accession>
<proteinExistence type="predicted"/>
<sequence length="25" mass="2906">MYSHAQARISQQLNKCNMSPRGQEQ</sequence>
<name>A0A2P2QPH3_RHIMU</name>
<dbReference type="AlphaFoldDB" id="A0A2P2QPH3"/>
<evidence type="ECO:0000313" key="2">
    <source>
        <dbReference type="EMBL" id="MBX68774.1"/>
    </source>
</evidence>
<feature type="compositionally biased region" description="Polar residues" evidence="1">
    <location>
        <begin position="8"/>
        <end position="25"/>
    </location>
</feature>
<feature type="region of interest" description="Disordered" evidence="1">
    <location>
        <begin position="1"/>
        <end position="25"/>
    </location>
</feature>
<organism evidence="2">
    <name type="scientific">Rhizophora mucronata</name>
    <name type="common">Asiatic mangrove</name>
    <dbReference type="NCBI Taxonomy" id="61149"/>
    <lineage>
        <taxon>Eukaryota</taxon>
        <taxon>Viridiplantae</taxon>
        <taxon>Streptophyta</taxon>
        <taxon>Embryophyta</taxon>
        <taxon>Tracheophyta</taxon>
        <taxon>Spermatophyta</taxon>
        <taxon>Magnoliopsida</taxon>
        <taxon>eudicotyledons</taxon>
        <taxon>Gunneridae</taxon>
        <taxon>Pentapetalae</taxon>
        <taxon>rosids</taxon>
        <taxon>fabids</taxon>
        <taxon>Malpighiales</taxon>
        <taxon>Rhizophoraceae</taxon>
        <taxon>Rhizophora</taxon>
    </lineage>
</organism>
<dbReference type="EMBL" id="GGEC01088290">
    <property type="protein sequence ID" value="MBX68774.1"/>
    <property type="molecule type" value="Transcribed_RNA"/>
</dbReference>
<protein>
    <submittedName>
        <fullName evidence="2">Uncharacterized protein</fullName>
    </submittedName>
</protein>